<dbReference type="Gene3D" id="1.10.10.10">
    <property type="entry name" value="Winged helix-like DNA-binding domain superfamily/Winged helix DNA-binding domain"/>
    <property type="match status" value="1"/>
</dbReference>
<organism evidence="5 6">
    <name type="scientific">Amphritea pacifica</name>
    <dbReference type="NCBI Taxonomy" id="2811233"/>
    <lineage>
        <taxon>Bacteria</taxon>
        <taxon>Pseudomonadati</taxon>
        <taxon>Pseudomonadota</taxon>
        <taxon>Gammaproteobacteria</taxon>
        <taxon>Oceanospirillales</taxon>
        <taxon>Oceanospirillaceae</taxon>
        <taxon>Amphritea</taxon>
    </lineage>
</organism>
<dbReference type="PROSITE" id="PS50949">
    <property type="entry name" value="HTH_GNTR"/>
    <property type="match status" value="1"/>
</dbReference>
<comment type="caution">
    <text evidence="5">The sequence shown here is derived from an EMBL/GenBank/DDBJ whole genome shotgun (WGS) entry which is preliminary data.</text>
</comment>
<dbReference type="InterPro" id="IPR036390">
    <property type="entry name" value="WH_DNA-bd_sf"/>
</dbReference>
<sequence>MNENIKRRTAKRDEESIYDQILGAIFERKLLPGTRLKEEELCEVFGVGRGSVRKVLQRLAHENLVETIPNSGSFIAKPTIKESKEVFQARLLIETELVRELALVFSPEKRQALEDHVAREQMAHDTGNHNQRIRLSGEYHLLIGKLADKPVLTEFLREIISRTSLIIALYERTKSNSGDVPTPPCRDHRQLIEILENGEAEKAVTLMRDHLLDIQSMLNLDPPTEKPVDLRSIFTS</sequence>
<keyword evidence="3" id="KW-0804">Transcription</keyword>
<keyword evidence="2" id="KW-0238">DNA-binding</keyword>
<dbReference type="CDD" id="cd07377">
    <property type="entry name" value="WHTH_GntR"/>
    <property type="match status" value="1"/>
</dbReference>
<accession>A0ABS2W3W5</accession>
<proteinExistence type="predicted"/>
<dbReference type="SUPFAM" id="SSF46785">
    <property type="entry name" value="Winged helix' DNA-binding domain"/>
    <property type="match status" value="1"/>
</dbReference>
<keyword evidence="1" id="KW-0805">Transcription regulation</keyword>
<dbReference type="SUPFAM" id="SSF48008">
    <property type="entry name" value="GntR ligand-binding domain-like"/>
    <property type="match status" value="1"/>
</dbReference>
<evidence type="ECO:0000256" key="3">
    <source>
        <dbReference type="ARBA" id="ARBA00023163"/>
    </source>
</evidence>
<dbReference type="Gene3D" id="1.20.120.530">
    <property type="entry name" value="GntR ligand-binding domain-like"/>
    <property type="match status" value="1"/>
</dbReference>
<protein>
    <submittedName>
        <fullName evidence="5">GntR family transcriptional regulator</fullName>
    </submittedName>
</protein>
<dbReference type="Proteomes" id="UP000760472">
    <property type="component" value="Unassembled WGS sequence"/>
</dbReference>
<dbReference type="PANTHER" id="PTHR43537">
    <property type="entry name" value="TRANSCRIPTIONAL REGULATOR, GNTR FAMILY"/>
    <property type="match status" value="1"/>
</dbReference>
<keyword evidence="6" id="KW-1185">Reference proteome</keyword>
<dbReference type="InterPro" id="IPR036388">
    <property type="entry name" value="WH-like_DNA-bd_sf"/>
</dbReference>
<dbReference type="InterPro" id="IPR011711">
    <property type="entry name" value="GntR_C"/>
</dbReference>
<evidence type="ECO:0000313" key="6">
    <source>
        <dbReference type="Proteomes" id="UP000760472"/>
    </source>
</evidence>
<dbReference type="RefSeq" id="WP_205210504.1">
    <property type="nucleotide sequence ID" value="NZ_JAFFZO010000015.1"/>
</dbReference>
<evidence type="ECO:0000256" key="1">
    <source>
        <dbReference type="ARBA" id="ARBA00023015"/>
    </source>
</evidence>
<dbReference type="InterPro" id="IPR008920">
    <property type="entry name" value="TF_FadR/GntR_C"/>
</dbReference>
<name>A0ABS2W3W5_9GAMM</name>
<dbReference type="PANTHER" id="PTHR43537:SF53">
    <property type="entry name" value="HTH-TYPE TRANSCRIPTIONAL REPRESSOR NANR"/>
    <property type="match status" value="1"/>
</dbReference>
<evidence type="ECO:0000313" key="5">
    <source>
        <dbReference type="EMBL" id="MBN0986321.1"/>
    </source>
</evidence>
<dbReference type="Pfam" id="PF00392">
    <property type="entry name" value="GntR"/>
    <property type="match status" value="1"/>
</dbReference>
<dbReference type="Pfam" id="PF07729">
    <property type="entry name" value="FCD"/>
    <property type="match status" value="1"/>
</dbReference>
<dbReference type="InterPro" id="IPR000524">
    <property type="entry name" value="Tscrpt_reg_HTH_GntR"/>
</dbReference>
<evidence type="ECO:0000256" key="2">
    <source>
        <dbReference type="ARBA" id="ARBA00023125"/>
    </source>
</evidence>
<dbReference type="SMART" id="SM00345">
    <property type="entry name" value="HTH_GNTR"/>
    <property type="match status" value="1"/>
</dbReference>
<dbReference type="EMBL" id="JAFFZP010000003">
    <property type="protein sequence ID" value="MBN0986321.1"/>
    <property type="molecule type" value="Genomic_DNA"/>
</dbReference>
<evidence type="ECO:0000259" key="4">
    <source>
        <dbReference type="PROSITE" id="PS50949"/>
    </source>
</evidence>
<feature type="domain" description="HTH gntR-type" evidence="4">
    <location>
        <begin position="11"/>
        <end position="78"/>
    </location>
</feature>
<dbReference type="SMART" id="SM00895">
    <property type="entry name" value="FCD"/>
    <property type="match status" value="1"/>
</dbReference>
<reference evidence="5 6" key="1">
    <citation type="submission" date="2021-02" db="EMBL/GenBank/DDBJ databases">
        <title>A novel species of genus Amphritea isolated from a fishpond in China.</title>
        <authorList>
            <person name="Lu H."/>
        </authorList>
    </citation>
    <scope>NUCLEOTIDE SEQUENCE [LARGE SCALE GENOMIC DNA]</scope>
    <source>
        <strain evidence="5 6">RP18W</strain>
    </source>
</reference>
<gene>
    <name evidence="5" type="ORF">JW498_02970</name>
</gene>